<evidence type="ECO:0000256" key="3">
    <source>
        <dbReference type="ARBA" id="ARBA00022833"/>
    </source>
</evidence>
<feature type="zinc finger region" description="dksA C4-type" evidence="4">
    <location>
        <begin position="8"/>
        <end position="32"/>
    </location>
</feature>
<keyword evidence="3" id="KW-0862">Zinc</keyword>
<keyword evidence="7" id="KW-1185">Reference proteome</keyword>
<accession>A0A1T4MY44</accession>
<dbReference type="InterPro" id="IPR000962">
    <property type="entry name" value="Znf_DskA_TraR"/>
</dbReference>
<proteinExistence type="predicted"/>
<organism evidence="6 7">
    <name type="scientific">Selenihalanaerobacter shriftii</name>
    <dbReference type="NCBI Taxonomy" id="142842"/>
    <lineage>
        <taxon>Bacteria</taxon>
        <taxon>Bacillati</taxon>
        <taxon>Bacillota</taxon>
        <taxon>Clostridia</taxon>
        <taxon>Halanaerobiales</taxon>
        <taxon>Halobacteroidaceae</taxon>
        <taxon>Selenihalanaerobacter</taxon>
    </lineage>
</organism>
<gene>
    <name evidence="6" type="ORF">SAMN02745118_01637</name>
</gene>
<feature type="domain" description="Zinc finger DksA/TraR C4-type" evidence="5">
    <location>
        <begin position="5"/>
        <end position="34"/>
    </location>
</feature>
<evidence type="ECO:0000256" key="2">
    <source>
        <dbReference type="ARBA" id="ARBA00022771"/>
    </source>
</evidence>
<dbReference type="PROSITE" id="PS01102">
    <property type="entry name" value="ZF_DKSA_1"/>
    <property type="match status" value="1"/>
</dbReference>
<dbReference type="STRING" id="142842.SAMN02745118_01637"/>
<dbReference type="RefSeq" id="WP_078810100.1">
    <property type="nucleotide sequence ID" value="NZ_FUWM01000012.1"/>
</dbReference>
<keyword evidence="2" id="KW-0863">Zinc-finger</keyword>
<name>A0A1T4MY44_9FIRM</name>
<dbReference type="PROSITE" id="PS51128">
    <property type="entry name" value="ZF_DKSA_2"/>
    <property type="match status" value="1"/>
</dbReference>
<keyword evidence="1" id="KW-0479">Metal-binding</keyword>
<dbReference type="Proteomes" id="UP000190625">
    <property type="component" value="Unassembled WGS sequence"/>
</dbReference>
<dbReference type="InterPro" id="IPR020458">
    <property type="entry name" value="Znf_DskA_TraR_CS"/>
</dbReference>
<dbReference type="EMBL" id="FUWM01000012">
    <property type="protein sequence ID" value="SJZ71821.1"/>
    <property type="molecule type" value="Genomic_DNA"/>
</dbReference>
<protein>
    <submittedName>
        <fullName evidence="6">DksA/traR C4-type zinc finger</fullName>
    </submittedName>
</protein>
<evidence type="ECO:0000256" key="4">
    <source>
        <dbReference type="PROSITE-ProRule" id="PRU00510"/>
    </source>
</evidence>
<evidence type="ECO:0000313" key="7">
    <source>
        <dbReference type="Proteomes" id="UP000190625"/>
    </source>
</evidence>
<dbReference type="Gene3D" id="1.20.120.910">
    <property type="entry name" value="DksA, coiled-coil domain"/>
    <property type="match status" value="1"/>
</dbReference>
<evidence type="ECO:0000313" key="6">
    <source>
        <dbReference type="EMBL" id="SJZ71821.1"/>
    </source>
</evidence>
<dbReference type="SUPFAM" id="SSF57716">
    <property type="entry name" value="Glucocorticoid receptor-like (DNA-binding domain)"/>
    <property type="match status" value="1"/>
</dbReference>
<evidence type="ECO:0000256" key="1">
    <source>
        <dbReference type="ARBA" id="ARBA00022723"/>
    </source>
</evidence>
<reference evidence="7" key="1">
    <citation type="submission" date="2017-02" db="EMBL/GenBank/DDBJ databases">
        <authorList>
            <person name="Varghese N."/>
            <person name="Submissions S."/>
        </authorList>
    </citation>
    <scope>NUCLEOTIDE SEQUENCE [LARGE SCALE GENOMIC DNA]</scope>
    <source>
        <strain evidence="7">ATCC BAA-73</strain>
    </source>
</reference>
<dbReference type="GO" id="GO:0008270">
    <property type="term" value="F:zinc ion binding"/>
    <property type="evidence" value="ECO:0007669"/>
    <property type="project" value="UniProtKB-KW"/>
</dbReference>
<sequence>MVIYFKTCEICGQAINKGRLEALPLTRLCIDCAKTFGSDIKDSNTKVGMDQDTYCDLLGAVRS</sequence>
<dbReference type="AlphaFoldDB" id="A0A1T4MY44"/>
<dbReference type="Pfam" id="PF01258">
    <property type="entry name" value="zf-dskA_traR"/>
    <property type="match status" value="1"/>
</dbReference>
<evidence type="ECO:0000259" key="5">
    <source>
        <dbReference type="Pfam" id="PF01258"/>
    </source>
</evidence>